<keyword evidence="2" id="KW-1185">Reference proteome</keyword>
<comment type="caution">
    <text evidence="1">The sequence shown here is derived from an EMBL/GenBank/DDBJ whole genome shotgun (WGS) entry which is preliminary data.</text>
</comment>
<dbReference type="Proteomes" id="UP001358586">
    <property type="component" value="Chromosome 4"/>
</dbReference>
<sequence length="238" mass="26167">MIRGHLRVFEDFKKKTTENVLSSISKLKMNILLHAQLVAGPFDVYKVDLDTLEEVDMSLWGFDVLCPSSAAWDSFVSTCRGYLDFYIKEDPFTDNSVVPSAANNDVTPSGDVCQGVDRVNILLFFKYSILRLFFNESSGSSPVNLNIIAGSFALANCFGDYGSSPANLNMKTESFALINCFGGYDYSIANLNMIAGSFAPTNYFRGCGSSLVNLNMTIGSFVLANCFDVVALYLRTLI</sequence>
<evidence type="ECO:0000313" key="2">
    <source>
        <dbReference type="Proteomes" id="UP001358586"/>
    </source>
</evidence>
<dbReference type="EMBL" id="JARKNE010000004">
    <property type="protein sequence ID" value="KAK5835758.1"/>
    <property type="molecule type" value="Genomic_DNA"/>
</dbReference>
<proteinExistence type="predicted"/>
<evidence type="ECO:0000313" key="1">
    <source>
        <dbReference type="EMBL" id="KAK5835758.1"/>
    </source>
</evidence>
<organism evidence="1 2">
    <name type="scientific">Gossypium arboreum</name>
    <name type="common">Tree cotton</name>
    <name type="synonym">Gossypium nanking</name>
    <dbReference type="NCBI Taxonomy" id="29729"/>
    <lineage>
        <taxon>Eukaryota</taxon>
        <taxon>Viridiplantae</taxon>
        <taxon>Streptophyta</taxon>
        <taxon>Embryophyta</taxon>
        <taxon>Tracheophyta</taxon>
        <taxon>Spermatophyta</taxon>
        <taxon>Magnoliopsida</taxon>
        <taxon>eudicotyledons</taxon>
        <taxon>Gunneridae</taxon>
        <taxon>Pentapetalae</taxon>
        <taxon>rosids</taxon>
        <taxon>malvids</taxon>
        <taxon>Malvales</taxon>
        <taxon>Malvaceae</taxon>
        <taxon>Malvoideae</taxon>
        <taxon>Gossypium</taxon>
    </lineage>
</organism>
<accession>A0ABR0Q9T1</accession>
<protein>
    <submittedName>
        <fullName evidence="1">Uncharacterized protein</fullName>
    </submittedName>
</protein>
<gene>
    <name evidence="1" type="ORF">PVK06_011462</name>
</gene>
<reference evidence="1 2" key="1">
    <citation type="submission" date="2023-03" db="EMBL/GenBank/DDBJ databases">
        <title>WGS of Gossypium arboreum.</title>
        <authorList>
            <person name="Yu D."/>
        </authorList>
    </citation>
    <scope>NUCLEOTIDE SEQUENCE [LARGE SCALE GENOMIC DNA]</scope>
    <source>
        <tissue evidence="1">Leaf</tissue>
    </source>
</reference>
<name>A0ABR0Q9T1_GOSAR</name>